<dbReference type="InterPro" id="IPR000387">
    <property type="entry name" value="Tyr_Pase_dom"/>
</dbReference>
<reference evidence="4" key="1">
    <citation type="journal article" date="2019" name="Int. J. Syst. Evol. Microbiol.">
        <title>The Global Catalogue of Microorganisms (GCM) 10K type strain sequencing project: providing services to taxonomists for standard genome sequencing and annotation.</title>
        <authorList>
            <consortium name="The Broad Institute Genomics Platform"/>
            <consortium name="The Broad Institute Genome Sequencing Center for Infectious Disease"/>
            <person name="Wu L."/>
            <person name="Ma J."/>
        </authorList>
    </citation>
    <scope>NUCLEOTIDE SEQUENCE [LARGE SCALE GENOMIC DNA]</scope>
    <source>
        <strain evidence="4">JCM 3399</strain>
    </source>
</reference>
<dbReference type="Proteomes" id="UP000654471">
    <property type="component" value="Unassembled WGS sequence"/>
</dbReference>
<dbReference type="EMBL" id="BMRP01000051">
    <property type="protein sequence ID" value="GGU96145.1"/>
    <property type="molecule type" value="Genomic_DNA"/>
</dbReference>
<dbReference type="PROSITE" id="PS00383">
    <property type="entry name" value="TYR_PHOSPHATASE_1"/>
    <property type="match status" value="1"/>
</dbReference>
<feature type="signal peptide" evidence="1">
    <location>
        <begin position="1"/>
        <end position="32"/>
    </location>
</feature>
<feature type="domain" description="Tyrosine specific protein phosphatases" evidence="2">
    <location>
        <begin position="223"/>
        <end position="272"/>
    </location>
</feature>
<sequence length="325" mass="35572">MAIHPGRCRQQRLRTHSLAALLSALAVLPIVAGCADGGTAGSGSTTPRQARQIIDVADTPALPKNFRVVGAVADHGTDRTAPSLTGLATLHASGSGVFSAAGLRAVSDHLPAGHGPVVDVDLRQESHLYVNGMPVSWFGDKDDANIGLSHDQVLADEQRRRTELERTRPVSFDWIPGKSVRPSGPVRGSKSVRTEADMVEQAGWRYVRLTVPDHHRPQNAEVDRFVTLVRGLPQGAWLHFHCRAGVGRTTTFMAMYDMMRNARRVSFGDILRRQAWIGGKDLASDAHSDKPEARERAAFLRDFYAYAQRNADGFKLPYSRWAAGR</sequence>
<dbReference type="InterPro" id="IPR016130">
    <property type="entry name" value="Tyr_Pase_AS"/>
</dbReference>
<accession>A0ABQ2VLY8</accession>
<evidence type="ECO:0000313" key="4">
    <source>
        <dbReference type="Proteomes" id="UP000654471"/>
    </source>
</evidence>
<keyword evidence="4" id="KW-1185">Reference proteome</keyword>
<feature type="chain" id="PRO_5045354340" evidence="1">
    <location>
        <begin position="33"/>
        <end position="325"/>
    </location>
</feature>
<dbReference type="PROSITE" id="PS50056">
    <property type="entry name" value="TYR_PHOSPHATASE_2"/>
    <property type="match status" value="1"/>
</dbReference>
<dbReference type="Gene3D" id="3.90.190.10">
    <property type="entry name" value="Protein tyrosine phosphatase superfamily"/>
    <property type="match status" value="1"/>
</dbReference>
<evidence type="ECO:0000259" key="2">
    <source>
        <dbReference type="PROSITE" id="PS50056"/>
    </source>
</evidence>
<dbReference type="Pfam" id="PF14566">
    <property type="entry name" value="PTPlike_phytase"/>
    <property type="match status" value="1"/>
</dbReference>
<keyword evidence="1" id="KW-0732">Signal</keyword>
<evidence type="ECO:0000256" key="1">
    <source>
        <dbReference type="SAM" id="SignalP"/>
    </source>
</evidence>
<comment type="caution">
    <text evidence="3">The sequence shown here is derived from an EMBL/GenBank/DDBJ whole genome shotgun (WGS) entry which is preliminary data.</text>
</comment>
<dbReference type="InterPro" id="IPR029021">
    <property type="entry name" value="Prot-tyrosine_phosphatase-like"/>
</dbReference>
<organism evidence="3 4">
    <name type="scientific">Streptomyces albospinus</name>
    <dbReference type="NCBI Taxonomy" id="285515"/>
    <lineage>
        <taxon>Bacteria</taxon>
        <taxon>Bacillati</taxon>
        <taxon>Actinomycetota</taxon>
        <taxon>Actinomycetes</taxon>
        <taxon>Kitasatosporales</taxon>
        <taxon>Streptomycetaceae</taxon>
        <taxon>Streptomyces</taxon>
    </lineage>
</organism>
<proteinExistence type="predicted"/>
<dbReference type="SUPFAM" id="SSF52799">
    <property type="entry name" value="(Phosphotyrosine protein) phosphatases II"/>
    <property type="match status" value="1"/>
</dbReference>
<name>A0ABQ2VLY8_9ACTN</name>
<dbReference type="SMART" id="SM01301">
    <property type="entry name" value="PTPlike_phytase"/>
    <property type="match status" value="1"/>
</dbReference>
<gene>
    <name evidence="3" type="ORF">GCM10010211_74140</name>
</gene>
<dbReference type="RefSeq" id="WP_189307656.1">
    <property type="nucleotide sequence ID" value="NZ_BMRP01000051.1"/>
</dbReference>
<protein>
    <submittedName>
        <fullName evidence="3">Protein-tyrosine-phosphatase</fullName>
    </submittedName>
</protein>
<evidence type="ECO:0000313" key="3">
    <source>
        <dbReference type="EMBL" id="GGU96145.1"/>
    </source>
</evidence>
<dbReference type="Gene3D" id="3.30.70.1690">
    <property type="match status" value="1"/>
</dbReference>
<dbReference type="PROSITE" id="PS51257">
    <property type="entry name" value="PROKAR_LIPOPROTEIN"/>
    <property type="match status" value="1"/>
</dbReference>